<organism evidence="3 4">
    <name type="scientific">Nocardia iowensis</name>
    <dbReference type="NCBI Taxonomy" id="204891"/>
    <lineage>
        <taxon>Bacteria</taxon>
        <taxon>Bacillati</taxon>
        <taxon>Actinomycetota</taxon>
        <taxon>Actinomycetes</taxon>
        <taxon>Mycobacteriales</taxon>
        <taxon>Nocardiaceae</taxon>
        <taxon>Nocardia</taxon>
    </lineage>
</organism>
<comment type="similarity">
    <text evidence="1 2">Belongs to the cytochrome P450 family.</text>
</comment>
<dbReference type="PANTHER" id="PTHR46696">
    <property type="entry name" value="P450, PUTATIVE (EUROFUNG)-RELATED"/>
    <property type="match status" value="1"/>
</dbReference>
<keyword evidence="2" id="KW-0560">Oxidoreductase</keyword>
<dbReference type="InterPro" id="IPR001128">
    <property type="entry name" value="Cyt_P450"/>
</dbReference>
<dbReference type="PANTHER" id="PTHR46696:SF1">
    <property type="entry name" value="CYTOCHROME P450 YJIB-RELATED"/>
    <property type="match status" value="1"/>
</dbReference>
<dbReference type="CDD" id="cd11029">
    <property type="entry name" value="CYP107-like"/>
    <property type="match status" value="1"/>
</dbReference>
<gene>
    <name evidence="3" type="ORF">KV110_16390</name>
</gene>
<sequence>MQHDPIVLDPFGADIQGESARIRERGPVTLVHLPGGVPAWSVTDYAVLKQLLADPRVSRDARQHWPAFIDGEITEAWPLLPLVAVNNMLSAYGPEHRRLRKLVSPAFTHRRTIALQPRIAEIARELLDGLAGTRPGESVDLRERYAYPVPIRVITELLGVPGHLVSGMLECTDILLDPSSTGEEVQASSLEMSGLVGELVDFRRKNPGEDITSMLITTRDEDDGSQLTEEELIDTLTLVFNAGHLTTVNLLDHAITALLTHPDQRAEVLDGRVPWADVVEEALRYQAPVAHHPLHYAVDDIDGEGFHIAKGDAILASFAGAGRDRKVHGPTADEFDVHRASRDQHLAFGHGVHHCLGAPLARLEATIALPALFERFPNLRFAIDPTELAHTTSFMSNGHATLPVHLD</sequence>
<accession>A0ABX8S3L1</accession>
<dbReference type="Pfam" id="PF00067">
    <property type="entry name" value="p450"/>
    <property type="match status" value="2"/>
</dbReference>
<dbReference type="RefSeq" id="WP_218477052.1">
    <property type="nucleotide sequence ID" value="NZ_BAABJN010000015.1"/>
</dbReference>
<name>A0ABX8S3L1_NOCIO</name>
<evidence type="ECO:0000313" key="3">
    <source>
        <dbReference type="EMBL" id="QXN94486.1"/>
    </source>
</evidence>
<dbReference type="EMBL" id="CP078145">
    <property type="protein sequence ID" value="QXN94486.1"/>
    <property type="molecule type" value="Genomic_DNA"/>
</dbReference>
<proteinExistence type="inferred from homology"/>
<evidence type="ECO:0000313" key="4">
    <source>
        <dbReference type="Proteomes" id="UP000694257"/>
    </source>
</evidence>
<reference evidence="3 4" key="1">
    <citation type="submission" date="2021-07" db="EMBL/GenBank/DDBJ databases">
        <title>Whole Genome Sequence of Nocardia Iowensis.</title>
        <authorList>
            <person name="Lamm A."/>
            <person name="Collins-Fairclough A.M."/>
            <person name="Bunk B."/>
            <person name="Sproer C."/>
        </authorList>
    </citation>
    <scope>NUCLEOTIDE SEQUENCE [LARGE SCALE GENOMIC DNA]</scope>
    <source>
        <strain evidence="3 4">NRRL 5646</strain>
    </source>
</reference>
<evidence type="ECO:0000256" key="2">
    <source>
        <dbReference type="RuleBase" id="RU000461"/>
    </source>
</evidence>
<keyword evidence="2" id="KW-0408">Iron</keyword>
<protein>
    <submittedName>
        <fullName evidence="3">Cytochrome P450</fullName>
    </submittedName>
</protein>
<keyword evidence="2" id="KW-0349">Heme</keyword>
<dbReference type="PROSITE" id="PS00086">
    <property type="entry name" value="CYTOCHROME_P450"/>
    <property type="match status" value="1"/>
</dbReference>
<dbReference type="Proteomes" id="UP000694257">
    <property type="component" value="Chromosome"/>
</dbReference>
<keyword evidence="2" id="KW-0503">Monooxygenase</keyword>
<keyword evidence="4" id="KW-1185">Reference proteome</keyword>
<keyword evidence="2" id="KW-0479">Metal-binding</keyword>
<evidence type="ECO:0000256" key="1">
    <source>
        <dbReference type="ARBA" id="ARBA00010617"/>
    </source>
</evidence>
<dbReference type="InterPro" id="IPR017972">
    <property type="entry name" value="Cyt_P450_CS"/>
</dbReference>